<evidence type="ECO:0008006" key="3">
    <source>
        <dbReference type="Google" id="ProtNLM"/>
    </source>
</evidence>
<dbReference type="InterPro" id="IPR029058">
    <property type="entry name" value="AB_hydrolase_fold"/>
</dbReference>
<dbReference type="SUPFAM" id="SSF53474">
    <property type="entry name" value="alpha/beta-Hydrolases"/>
    <property type="match status" value="1"/>
</dbReference>
<dbReference type="Proteomes" id="UP000190074">
    <property type="component" value="Unassembled WGS sequence"/>
</dbReference>
<dbReference type="EMBL" id="FVGW01000012">
    <property type="protein sequence ID" value="SKM68155.1"/>
    <property type="molecule type" value="Genomic_DNA"/>
</dbReference>
<proteinExistence type="predicted"/>
<organism evidence="1 2">
    <name type="scientific">Mycobacteroides abscessus subsp. massiliense</name>
    <dbReference type="NCBI Taxonomy" id="1962118"/>
    <lineage>
        <taxon>Bacteria</taxon>
        <taxon>Bacillati</taxon>
        <taxon>Actinomycetota</taxon>
        <taxon>Actinomycetes</taxon>
        <taxon>Mycobacteriales</taxon>
        <taxon>Mycobacteriaceae</taxon>
        <taxon>Mycobacteroides</taxon>
        <taxon>Mycobacteroides abscessus</taxon>
    </lineage>
</organism>
<sequence>MTRHALLCFRGTGGEWGLDYTSRVAQACSALVEEIDVDAPATMGAAPVGAATDPLAPSGFECVHAMVEWAVTWVRNNPTRTFGVAAYSLGAIGAVVFAQEFRPGGRLQRYRANFLFGVTFGNPARARGHTFYMGEDPGGEGISDIRLPEGMFGAEWADLVQTGDLYGNVLGNPLVVKVCRDAYALVMTQQLHDPLRLVFDMLPLILRIVADSVNMPLSIPGTITSGFLGLIAAFLPYLPVDNDKTAAAIGAAVQGIGFALAQPPTAPHITYEFAEVWPGMTYFDLAVQHVNDWAARTPASA</sequence>
<name>A0A1U2F9L3_9MYCO</name>
<reference evidence="1 2" key="1">
    <citation type="submission" date="2016-11" db="EMBL/GenBank/DDBJ databases">
        <authorList>
            <consortium name="Pathogen Informatics"/>
        </authorList>
    </citation>
    <scope>NUCLEOTIDE SEQUENCE [LARGE SCALE GENOMIC DNA]</scope>
    <source>
        <strain evidence="1 2">911</strain>
    </source>
</reference>
<dbReference type="AlphaFoldDB" id="A0A1U2F9L3"/>
<dbReference type="RefSeq" id="WP_016895978.1">
    <property type="nucleotide sequence ID" value="NZ_FVGW01000012.1"/>
</dbReference>
<dbReference type="Gene3D" id="3.40.50.1820">
    <property type="entry name" value="alpha/beta hydrolase"/>
    <property type="match status" value="1"/>
</dbReference>
<protein>
    <recommendedName>
        <fullName evidence="3">Lysin B</fullName>
    </recommendedName>
</protein>
<gene>
    <name evidence="1" type="ORF">SAMEA2259716_04769</name>
</gene>
<accession>A0A1U2F9L3</accession>
<evidence type="ECO:0000313" key="2">
    <source>
        <dbReference type="Proteomes" id="UP000190074"/>
    </source>
</evidence>
<evidence type="ECO:0000313" key="1">
    <source>
        <dbReference type="EMBL" id="SKM68155.1"/>
    </source>
</evidence>